<organism evidence="2 4">
    <name type="scientific">Nitrosomonas communis</name>
    <dbReference type="NCBI Taxonomy" id="44574"/>
    <lineage>
        <taxon>Bacteria</taxon>
        <taxon>Pseudomonadati</taxon>
        <taxon>Pseudomonadota</taxon>
        <taxon>Betaproteobacteria</taxon>
        <taxon>Nitrosomonadales</taxon>
        <taxon>Nitrosomonadaceae</taxon>
        <taxon>Nitrosomonas</taxon>
    </lineage>
</organism>
<dbReference type="KEGG" id="nco:AAW31_04830"/>
<dbReference type="Proteomes" id="UP000324176">
    <property type="component" value="Unassembled WGS sequence"/>
</dbReference>
<reference evidence="3 5" key="3">
    <citation type="submission" date="2019-07" db="EMBL/GenBank/DDBJ databases">
        <title>Active sludge and wastewater microbial communities from Klosterneuburg, Austria.</title>
        <authorList>
            <person name="Wagner M."/>
        </authorList>
    </citation>
    <scope>NUCLEOTIDE SEQUENCE [LARGE SCALE GENOMIC DNA]</scope>
    <source>
        <strain evidence="3 5">Nm2</strain>
    </source>
</reference>
<dbReference type="AlphaFoldDB" id="A0A0F7KEM2"/>
<dbReference type="Pfam" id="PF08765">
    <property type="entry name" value="Mor"/>
    <property type="match status" value="1"/>
</dbReference>
<evidence type="ECO:0000313" key="4">
    <source>
        <dbReference type="Proteomes" id="UP000034156"/>
    </source>
</evidence>
<dbReference type="Gene3D" id="1.10.10.60">
    <property type="entry name" value="Homeodomain-like"/>
    <property type="match status" value="1"/>
</dbReference>
<dbReference type="InterPro" id="IPR009057">
    <property type="entry name" value="Homeodomain-like_sf"/>
</dbReference>
<protein>
    <submittedName>
        <fullName evidence="3">Mor transcription activator family protein</fullName>
    </submittedName>
</protein>
<proteinExistence type="predicted"/>
<evidence type="ECO:0000313" key="2">
    <source>
        <dbReference type="EMBL" id="AKH37279.1"/>
    </source>
</evidence>
<gene>
    <name evidence="2" type="ORF">AAW31_04830</name>
    <name evidence="3" type="ORF">BCL69_103820</name>
</gene>
<keyword evidence="4" id="KW-1185">Reference proteome</keyword>
<dbReference type="Proteomes" id="UP000034156">
    <property type="component" value="Chromosome"/>
</dbReference>
<evidence type="ECO:0000313" key="5">
    <source>
        <dbReference type="Proteomes" id="UP000324176"/>
    </source>
</evidence>
<dbReference type="EMBL" id="VNHT01000038">
    <property type="protein sequence ID" value="TYP84710.1"/>
    <property type="molecule type" value="Genomic_DNA"/>
</dbReference>
<evidence type="ECO:0000259" key="1">
    <source>
        <dbReference type="Pfam" id="PF08765"/>
    </source>
</evidence>
<dbReference type="InterPro" id="IPR014875">
    <property type="entry name" value="Mor_transcription_activator"/>
</dbReference>
<dbReference type="OrthoDB" id="8858174at2"/>
<dbReference type="PATRIC" id="fig|44574.3.peg.1171"/>
<evidence type="ECO:0000313" key="3">
    <source>
        <dbReference type="EMBL" id="TYP84710.1"/>
    </source>
</evidence>
<sequence length="131" mass="14835">MHDHDVDESLLPGILQEITALIGLPATLKLTQKYGGVRLYVPKHLPEDHVLADLIGLEAARKLAEHYGGLVHFDIPKADAIRIALRNSKIRAEWPTLSQRQLALKYSLTERQVRKILAIEQQDEPRQMGLF</sequence>
<dbReference type="EMBL" id="CP011451">
    <property type="protein sequence ID" value="AKH37279.1"/>
    <property type="molecule type" value="Genomic_DNA"/>
</dbReference>
<name>A0A0F7KEM2_9PROT</name>
<dbReference type="SUPFAM" id="SSF46689">
    <property type="entry name" value="Homeodomain-like"/>
    <property type="match status" value="1"/>
</dbReference>
<dbReference type="RefSeq" id="WP_046849368.1">
    <property type="nucleotide sequence ID" value="NZ_CP011451.1"/>
</dbReference>
<accession>A0A0F7KEM2</accession>
<reference evidence="2 4" key="2">
    <citation type="journal article" date="2016" name="Genome Announc.">
        <title>Genome Sequence of Nitrosomonas communis Strain Nm2, a Mesophilic Ammonia-Oxidizing Bacterium Isolated from Mediterranean Soil.</title>
        <authorList>
            <person name="Kozlowski J.A."/>
            <person name="Kits K.D."/>
            <person name="Stein L.Y."/>
        </authorList>
    </citation>
    <scope>NUCLEOTIDE SEQUENCE [LARGE SCALE GENOMIC DNA]</scope>
    <source>
        <strain evidence="2 4">Nm2</strain>
    </source>
</reference>
<feature type="domain" description="Mor transcription activator" evidence="1">
    <location>
        <begin position="49"/>
        <end position="124"/>
    </location>
</feature>
<reference evidence="4" key="1">
    <citation type="submission" date="2015-05" db="EMBL/GenBank/DDBJ databases">
        <title>Draft genome of Nitrosomonas communis strain Nm2.</title>
        <authorList>
            <person name="Kozlowski J.A."/>
            <person name="Kits K.D."/>
            <person name="Stein L.Y."/>
        </authorList>
    </citation>
    <scope>NUCLEOTIDE SEQUENCE [LARGE SCALE GENOMIC DNA]</scope>
    <source>
        <strain evidence="4">Nm2</strain>
    </source>
</reference>